<keyword evidence="5" id="KW-1185">Reference proteome</keyword>
<dbReference type="PANTHER" id="PTHR19136:SF81">
    <property type="entry name" value="MOLYBDENUM COFACTOR GUANYLYLTRANSFERASE"/>
    <property type="match status" value="1"/>
</dbReference>
<feature type="domain" description="MobA-like NTP transferase" evidence="3">
    <location>
        <begin position="14"/>
        <end position="168"/>
    </location>
</feature>
<organism evidence="4 5">
    <name type="scientific">Isoptericola cucumis</name>
    <dbReference type="NCBI Taxonomy" id="1776856"/>
    <lineage>
        <taxon>Bacteria</taxon>
        <taxon>Bacillati</taxon>
        <taxon>Actinomycetota</taxon>
        <taxon>Actinomycetes</taxon>
        <taxon>Micrococcales</taxon>
        <taxon>Promicromonosporaceae</taxon>
        <taxon>Isoptericola</taxon>
    </lineage>
</organism>
<dbReference type="InterPro" id="IPR025877">
    <property type="entry name" value="MobA-like_NTP_Trfase"/>
</dbReference>
<comment type="caution">
    <text evidence="4">The sequence shown here is derived from an EMBL/GenBank/DDBJ whole genome shotgun (WGS) entry which is preliminary data.</text>
</comment>
<gene>
    <name evidence="4" type="ORF">GCM10007368_23820</name>
</gene>
<dbReference type="PANTHER" id="PTHR19136">
    <property type="entry name" value="MOLYBDENUM COFACTOR GUANYLYLTRANSFERASE"/>
    <property type="match status" value="1"/>
</dbReference>
<dbReference type="Pfam" id="PF12804">
    <property type="entry name" value="NTP_transf_3"/>
    <property type="match status" value="1"/>
</dbReference>
<feature type="region of interest" description="Disordered" evidence="2">
    <location>
        <begin position="59"/>
        <end position="82"/>
    </location>
</feature>
<evidence type="ECO:0000256" key="2">
    <source>
        <dbReference type="SAM" id="MobiDB-lite"/>
    </source>
</evidence>
<evidence type="ECO:0000313" key="5">
    <source>
        <dbReference type="Proteomes" id="UP000632535"/>
    </source>
</evidence>
<keyword evidence="1" id="KW-0808">Transferase</keyword>
<protein>
    <recommendedName>
        <fullName evidence="3">MobA-like NTP transferase domain-containing protein</fullName>
    </recommendedName>
</protein>
<reference evidence="5" key="1">
    <citation type="journal article" date="2019" name="Int. J. Syst. Evol. Microbiol.">
        <title>The Global Catalogue of Microorganisms (GCM) 10K type strain sequencing project: providing services to taxonomists for standard genome sequencing and annotation.</title>
        <authorList>
            <consortium name="The Broad Institute Genomics Platform"/>
            <consortium name="The Broad Institute Genome Sequencing Center for Infectious Disease"/>
            <person name="Wu L."/>
            <person name="Ma J."/>
        </authorList>
    </citation>
    <scope>NUCLEOTIDE SEQUENCE [LARGE SCALE GENOMIC DNA]</scope>
    <source>
        <strain evidence="5">CCM 8653</strain>
    </source>
</reference>
<proteinExistence type="predicted"/>
<evidence type="ECO:0000256" key="1">
    <source>
        <dbReference type="ARBA" id="ARBA00022679"/>
    </source>
</evidence>
<dbReference type="Proteomes" id="UP000632535">
    <property type="component" value="Unassembled WGS sequence"/>
</dbReference>
<dbReference type="Gene3D" id="3.90.550.10">
    <property type="entry name" value="Spore Coat Polysaccharide Biosynthesis Protein SpsA, Chain A"/>
    <property type="match status" value="1"/>
</dbReference>
<accession>A0ABQ2B9K6</accession>
<dbReference type="EMBL" id="BMDG01000007">
    <property type="protein sequence ID" value="GGI08968.1"/>
    <property type="molecule type" value="Genomic_DNA"/>
</dbReference>
<evidence type="ECO:0000259" key="3">
    <source>
        <dbReference type="Pfam" id="PF12804"/>
    </source>
</evidence>
<feature type="compositionally biased region" description="Basic and acidic residues" evidence="2">
    <location>
        <begin position="60"/>
        <end position="77"/>
    </location>
</feature>
<dbReference type="RefSeq" id="WP_229737945.1">
    <property type="nucleotide sequence ID" value="NZ_BMDG01000007.1"/>
</dbReference>
<evidence type="ECO:0000313" key="4">
    <source>
        <dbReference type="EMBL" id="GGI08968.1"/>
    </source>
</evidence>
<name>A0ABQ2B9K6_9MICO</name>
<dbReference type="InterPro" id="IPR029044">
    <property type="entry name" value="Nucleotide-diphossugar_trans"/>
</dbReference>
<sequence length="228" mass="23993">MTGTAPEGDDRFDAVVLAGGRASRLGGVPKPTVVVDGATLLDHALAAAGDAVRTVVVGPEPDRPSGTREVLRTREDPPFGGPVAGLDAGLRALARDARPGPPAPWVLVLAVDVPRARDAVPRLRRAIAQDAARDGAHLVRAGRAQWLVGLYRHEALRDALDALDALAGPDGLHGEPVRRLVSRLACAEVDDPDGVSADVDTWDDVRRLTVGDHDDVTPRDTKSLGRNL</sequence>
<dbReference type="SUPFAM" id="SSF53448">
    <property type="entry name" value="Nucleotide-diphospho-sugar transferases"/>
    <property type="match status" value="1"/>
</dbReference>